<dbReference type="AlphaFoldDB" id="A0A914WCN3"/>
<sequence>MDECMPAGRRVNSSRLSAELRRGHSLKQLTGEVLTSTEAGGVHVEEAAAALPGRLRAPRLRNRQTASRVGAAGACATHSPSAPHGQPERRTDGETGRQTALTGTRRTRRLRVRRARPGATLFAGVAPKRAGPPDANHAATTAT</sequence>
<accession>A0A914WCN3</accession>
<evidence type="ECO:0000313" key="2">
    <source>
        <dbReference type="Proteomes" id="UP000887566"/>
    </source>
</evidence>
<feature type="compositionally biased region" description="Basic and acidic residues" evidence="1">
    <location>
        <begin position="86"/>
        <end position="95"/>
    </location>
</feature>
<evidence type="ECO:0000256" key="1">
    <source>
        <dbReference type="SAM" id="MobiDB-lite"/>
    </source>
</evidence>
<feature type="compositionally biased region" description="Basic residues" evidence="1">
    <location>
        <begin position="105"/>
        <end position="116"/>
    </location>
</feature>
<dbReference type="WBParaSite" id="PSAMB.scaffold3872size16570.g22784.t1">
    <property type="protein sequence ID" value="PSAMB.scaffold3872size16570.g22784.t1"/>
    <property type="gene ID" value="PSAMB.scaffold3872size16570.g22784"/>
</dbReference>
<organism evidence="2 3">
    <name type="scientific">Plectus sambesii</name>
    <dbReference type="NCBI Taxonomy" id="2011161"/>
    <lineage>
        <taxon>Eukaryota</taxon>
        <taxon>Metazoa</taxon>
        <taxon>Ecdysozoa</taxon>
        <taxon>Nematoda</taxon>
        <taxon>Chromadorea</taxon>
        <taxon>Plectida</taxon>
        <taxon>Plectina</taxon>
        <taxon>Plectoidea</taxon>
        <taxon>Plectidae</taxon>
        <taxon>Plectus</taxon>
    </lineage>
</organism>
<evidence type="ECO:0000313" key="3">
    <source>
        <dbReference type="WBParaSite" id="PSAMB.scaffold3872size16570.g22784.t1"/>
    </source>
</evidence>
<reference evidence="3" key="1">
    <citation type="submission" date="2022-11" db="UniProtKB">
        <authorList>
            <consortium name="WormBaseParasite"/>
        </authorList>
    </citation>
    <scope>IDENTIFICATION</scope>
</reference>
<dbReference type="Proteomes" id="UP000887566">
    <property type="component" value="Unplaced"/>
</dbReference>
<proteinExistence type="predicted"/>
<name>A0A914WCN3_9BILA</name>
<feature type="region of interest" description="Disordered" evidence="1">
    <location>
        <begin position="59"/>
        <end position="143"/>
    </location>
</feature>
<keyword evidence="2" id="KW-1185">Reference proteome</keyword>
<protein>
    <submittedName>
        <fullName evidence="3">Uncharacterized protein</fullName>
    </submittedName>
</protein>